<evidence type="ECO:0000256" key="9">
    <source>
        <dbReference type="ARBA" id="ARBA00030904"/>
    </source>
</evidence>
<dbReference type="OMA" id="HTVVCHQ"/>
<dbReference type="SUPFAM" id="SSF57770">
    <property type="entry name" value="Methionyl-tRNA synthetase (MetRS), Zn-domain"/>
    <property type="match status" value="1"/>
</dbReference>
<dbReference type="InterPro" id="IPR009080">
    <property type="entry name" value="tRNAsynth_Ia_anticodon-bd"/>
</dbReference>
<dbReference type="Proteomes" id="UP000035740">
    <property type="component" value="Unassembled WGS sequence"/>
</dbReference>
<evidence type="ECO:0000256" key="4">
    <source>
        <dbReference type="ARBA" id="ARBA00022598"/>
    </source>
</evidence>
<evidence type="ECO:0000256" key="3">
    <source>
        <dbReference type="ARBA" id="ARBA00012838"/>
    </source>
</evidence>
<dbReference type="NCBIfam" id="TIGR00398">
    <property type="entry name" value="metG"/>
    <property type="match status" value="1"/>
</dbReference>
<evidence type="ECO:0000256" key="7">
    <source>
        <dbReference type="ARBA" id="ARBA00022917"/>
    </source>
</evidence>
<evidence type="ECO:0000256" key="11">
    <source>
        <dbReference type="RuleBase" id="RU363039"/>
    </source>
</evidence>
<evidence type="ECO:0000256" key="10">
    <source>
        <dbReference type="ARBA" id="ARBA00047364"/>
    </source>
</evidence>
<feature type="domain" description="Methionyl-tRNA synthetase anticodon-binding" evidence="13">
    <location>
        <begin position="509"/>
        <end position="658"/>
    </location>
</feature>
<evidence type="ECO:0000256" key="1">
    <source>
        <dbReference type="ARBA" id="ARBA00004496"/>
    </source>
</evidence>
<dbReference type="InterPro" id="IPR014729">
    <property type="entry name" value="Rossmann-like_a/b/a_fold"/>
</dbReference>
<dbReference type="Gramene" id="KMS97383">
    <property type="protein sequence ID" value="KMS97383"/>
    <property type="gene ID" value="BVRB_6g155530"/>
</dbReference>
<dbReference type="EC" id="6.1.1.10" evidence="3"/>
<dbReference type="InterPro" id="IPR041872">
    <property type="entry name" value="Anticodon_Met"/>
</dbReference>
<feature type="domain" description="Methionyl/Leucyl tRNA synthetase" evidence="12">
    <location>
        <begin position="95"/>
        <end position="485"/>
    </location>
</feature>
<dbReference type="Gene3D" id="3.40.50.620">
    <property type="entry name" value="HUPs"/>
    <property type="match status" value="1"/>
</dbReference>
<accession>A0A0J8BBJ3</accession>
<keyword evidence="5 11" id="KW-0547">Nucleotide-binding</keyword>
<dbReference type="InterPro" id="IPR023458">
    <property type="entry name" value="Met-tRNA_ligase_1"/>
</dbReference>
<dbReference type="Gene3D" id="2.20.28.20">
    <property type="entry name" value="Methionyl-tRNA synthetase, Zn-domain"/>
    <property type="match status" value="1"/>
</dbReference>
<dbReference type="AlphaFoldDB" id="A0A0J8BBJ3"/>
<sequence length="689" mass="78522">MEYKKGSPSRGRTVCATVGKAIQEGRKNPPEWNRRKVPCGDHYMAFCTYLGVLVREHVGINYLRWGDVPKELKNSLYELITLDEKVPISGKRNIIVTSALPYVNNVPHLGNIVGSVLSADIFARFCRLRGYNVLFVCGTDEYGTTTEVRAAMDNLTPREICDKYHPLHKDIYDWFDIQFDQFGRTSTPEHTVVCHQVLNSLNTNNYLQENILEQLYCEQCSKFLADSLVEGQCPRCLKSCKGDQCESCGAFVNARELLNPVCKICRSSSLSLRTSEHLFLQLASLKQDLHALSDRVTFSNQQAVTDTQKLLHKELQPKCITRDLEWGVPVPFPAEKFRKKVMYVWFDAPLGYISITKCHTSKWELWWKNPQNVELHCFMGKDNVPFHSVYFPSYLIGTGEKWTLPHSIHATHFLLYGAGKFSKSNGIGVFGDDAKKTNIPVEVWRYYLTSVRPETSDSRFSWEDLQAKLNSELADNLGNFMNRVLTFVAKPSGKGYNSVIPDVSDVVPSEMDAEFIEYLLRYVQEYVKALEKGKLKDGLKAAMAIANEGNRLFQRTEVWKLYVEDRSRCSFIVKTLVGVVCILACLLQPFMPSFSTEVLKQLRLEAHELTLHDDDIERVQRPWELVPAGHKIGKPRPLFRKLSQNDVNKLEREFSGIQNGGIQNDRFENVKLLNKSKSEGVSKVGKDGN</sequence>
<evidence type="ECO:0000256" key="6">
    <source>
        <dbReference type="ARBA" id="ARBA00022840"/>
    </source>
</evidence>
<keyword evidence="15" id="KW-1185">Reference proteome</keyword>
<proteinExistence type="inferred from homology"/>
<dbReference type="InterPro" id="IPR001412">
    <property type="entry name" value="aa-tRNA-synth_I_CS"/>
</dbReference>
<keyword evidence="6 11" id="KW-0067">ATP-binding</keyword>
<dbReference type="PRINTS" id="PR01041">
    <property type="entry name" value="TRNASYNTHMET"/>
</dbReference>
<dbReference type="eggNOG" id="KOG1247">
    <property type="taxonomic scope" value="Eukaryota"/>
</dbReference>
<dbReference type="Gene3D" id="1.10.730.10">
    <property type="entry name" value="Isoleucyl-tRNA Synthetase, Domain 1"/>
    <property type="match status" value="1"/>
</dbReference>
<gene>
    <name evidence="14" type="ORF">BVRB_6g155530</name>
</gene>
<organism evidence="14 15">
    <name type="scientific">Beta vulgaris subsp. vulgaris</name>
    <name type="common">Beet</name>
    <dbReference type="NCBI Taxonomy" id="3555"/>
    <lineage>
        <taxon>Eukaryota</taxon>
        <taxon>Viridiplantae</taxon>
        <taxon>Streptophyta</taxon>
        <taxon>Embryophyta</taxon>
        <taxon>Tracheophyta</taxon>
        <taxon>Spermatophyta</taxon>
        <taxon>Magnoliopsida</taxon>
        <taxon>eudicotyledons</taxon>
        <taxon>Gunneridae</taxon>
        <taxon>Pentapetalae</taxon>
        <taxon>Caryophyllales</taxon>
        <taxon>Chenopodiaceae</taxon>
        <taxon>Betoideae</taxon>
        <taxon>Beta</taxon>
    </lineage>
</organism>
<dbReference type="PANTHER" id="PTHR45765">
    <property type="entry name" value="METHIONINE--TRNA LIGASE"/>
    <property type="match status" value="1"/>
</dbReference>
<evidence type="ECO:0000259" key="12">
    <source>
        <dbReference type="Pfam" id="PF09334"/>
    </source>
</evidence>
<evidence type="ECO:0000313" key="14">
    <source>
        <dbReference type="EMBL" id="KMS97383.1"/>
    </source>
</evidence>
<evidence type="ECO:0000256" key="5">
    <source>
        <dbReference type="ARBA" id="ARBA00022741"/>
    </source>
</evidence>
<dbReference type="PANTHER" id="PTHR45765:SF1">
    <property type="entry name" value="METHIONINE--TRNA LIGASE, CYTOPLASMIC"/>
    <property type="match status" value="1"/>
</dbReference>
<dbReference type="GO" id="GO:0009791">
    <property type="term" value="P:post-embryonic development"/>
    <property type="evidence" value="ECO:0007669"/>
    <property type="project" value="UniProtKB-ARBA"/>
</dbReference>
<dbReference type="InterPro" id="IPR015413">
    <property type="entry name" value="Methionyl/Leucyl_tRNA_Synth"/>
</dbReference>
<dbReference type="InterPro" id="IPR033911">
    <property type="entry name" value="MetRS_core"/>
</dbReference>
<dbReference type="GO" id="GO:0005829">
    <property type="term" value="C:cytosol"/>
    <property type="evidence" value="ECO:0007669"/>
    <property type="project" value="TreeGrafter"/>
</dbReference>
<keyword evidence="8 11" id="KW-0030">Aminoacyl-tRNA synthetase</keyword>
<keyword evidence="7 11" id="KW-0648">Protein biosynthesis</keyword>
<dbReference type="GO" id="GO:0048608">
    <property type="term" value="P:reproductive structure development"/>
    <property type="evidence" value="ECO:0007669"/>
    <property type="project" value="UniProtKB-ARBA"/>
</dbReference>
<dbReference type="InterPro" id="IPR029038">
    <property type="entry name" value="MetRS_Zn"/>
</dbReference>
<dbReference type="SUPFAM" id="SSF47323">
    <property type="entry name" value="Anticodon-binding domain of a subclass of class I aminoacyl-tRNA synthetases"/>
    <property type="match status" value="1"/>
</dbReference>
<dbReference type="Pfam" id="PF19303">
    <property type="entry name" value="Anticodon_3"/>
    <property type="match status" value="1"/>
</dbReference>
<keyword evidence="4 11" id="KW-0436">Ligase</keyword>
<dbReference type="SUPFAM" id="SSF52374">
    <property type="entry name" value="Nucleotidylyl transferase"/>
    <property type="match status" value="1"/>
</dbReference>
<dbReference type="InterPro" id="IPR014758">
    <property type="entry name" value="Met-tRNA_synth"/>
</dbReference>
<comment type="similarity">
    <text evidence="2 11">Belongs to the class-I aminoacyl-tRNA synthetase family.</text>
</comment>
<evidence type="ECO:0000256" key="8">
    <source>
        <dbReference type="ARBA" id="ARBA00023146"/>
    </source>
</evidence>
<comment type="subcellular location">
    <subcellularLocation>
        <location evidence="1">Cytoplasm</location>
    </subcellularLocation>
</comment>
<evidence type="ECO:0000259" key="13">
    <source>
        <dbReference type="Pfam" id="PF19303"/>
    </source>
</evidence>
<evidence type="ECO:0000313" key="15">
    <source>
        <dbReference type="Proteomes" id="UP000035740"/>
    </source>
</evidence>
<evidence type="ECO:0000256" key="2">
    <source>
        <dbReference type="ARBA" id="ARBA00005594"/>
    </source>
</evidence>
<dbReference type="CDD" id="cd00814">
    <property type="entry name" value="MetRS_core"/>
    <property type="match status" value="1"/>
</dbReference>
<dbReference type="GO" id="GO:0017101">
    <property type="term" value="C:aminoacyl-tRNA synthetase multienzyme complex"/>
    <property type="evidence" value="ECO:0007669"/>
    <property type="project" value="TreeGrafter"/>
</dbReference>
<name>A0A0J8BBJ3_BETVV</name>
<dbReference type="CDD" id="cd07957">
    <property type="entry name" value="Anticodon_Ia_Met"/>
    <property type="match status" value="1"/>
</dbReference>
<comment type="catalytic activity">
    <reaction evidence="10">
        <text>tRNA(Met) + L-methionine + ATP = L-methionyl-tRNA(Met) + AMP + diphosphate</text>
        <dbReference type="Rhea" id="RHEA:13481"/>
        <dbReference type="Rhea" id="RHEA-COMP:9667"/>
        <dbReference type="Rhea" id="RHEA-COMP:9698"/>
        <dbReference type="ChEBI" id="CHEBI:30616"/>
        <dbReference type="ChEBI" id="CHEBI:33019"/>
        <dbReference type="ChEBI" id="CHEBI:57844"/>
        <dbReference type="ChEBI" id="CHEBI:78442"/>
        <dbReference type="ChEBI" id="CHEBI:78530"/>
        <dbReference type="ChEBI" id="CHEBI:456215"/>
        <dbReference type="EC" id="6.1.1.10"/>
    </reaction>
</comment>
<dbReference type="Pfam" id="PF09334">
    <property type="entry name" value="tRNA-synt_1g"/>
    <property type="match status" value="1"/>
</dbReference>
<dbReference type="GO" id="GO:0004825">
    <property type="term" value="F:methionine-tRNA ligase activity"/>
    <property type="evidence" value="ECO:0007669"/>
    <property type="project" value="UniProtKB-EC"/>
</dbReference>
<dbReference type="GO" id="GO:0005524">
    <property type="term" value="F:ATP binding"/>
    <property type="evidence" value="ECO:0007669"/>
    <property type="project" value="UniProtKB-KW"/>
</dbReference>
<reference evidence="14 15" key="1">
    <citation type="journal article" date="2014" name="Nature">
        <title>The genome of the recently domesticated crop plant sugar beet (Beta vulgaris).</title>
        <authorList>
            <person name="Dohm J.C."/>
            <person name="Minoche A.E."/>
            <person name="Holtgrawe D."/>
            <person name="Capella-Gutierrez S."/>
            <person name="Zakrzewski F."/>
            <person name="Tafer H."/>
            <person name="Rupp O."/>
            <person name="Sorensen T.R."/>
            <person name="Stracke R."/>
            <person name="Reinhardt R."/>
            <person name="Goesmann A."/>
            <person name="Kraft T."/>
            <person name="Schulz B."/>
            <person name="Stadler P.F."/>
            <person name="Schmidt T."/>
            <person name="Gabaldon T."/>
            <person name="Lehrach H."/>
            <person name="Weisshaar B."/>
            <person name="Himmelbauer H."/>
        </authorList>
    </citation>
    <scope>NUCLEOTIDE SEQUENCE [LARGE SCALE GENOMIC DNA]</scope>
    <source>
        <tissue evidence="14">Taproot</tissue>
    </source>
</reference>
<dbReference type="EMBL" id="KQ090323">
    <property type="protein sequence ID" value="KMS97383.1"/>
    <property type="molecule type" value="Genomic_DNA"/>
</dbReference>
<dbReference type="PROSITE" id="PS00178">
    <property type="entry name" value="AA_TRNA_LIGASE_I"/>
    <property type="match status" value="1"/>
</dbReference>
<dbReference type="GO" id="GO:0006431">
    <property type="term" value="P:methionyl-tRNA aminoacylation"/>
    <property type="evidence" value="ECO:0007669"/>
    <property type="project" value="InterPro"/>
</dbReference>
<protein>
    <recommendedName>
        <fullName evidence="3">methionine--tRNA ligase</fullName>
        <ecNumber evidence="3">6.1.1.10</ecNumber>
    </recommendedName>
    <alternativeName>
        <fullName evidence="9">Methionyl-tRNA synthetase</fullName>
    </alternativeName>
</protein>
<dbReference type="OrthoDB" id="5844513at2759"/>